<dbReference type="GeneID" id="35606882"/>
<dbReference type="AlphaFoldDB" id="A0A2D3US99"/>
<keyword evidence="1" id="KW-0732">Signal</keyword>
<evidence type="ECO:0000256" key="1">
    <source>
        <dbReference type="SAM" id="SignalP"/>
    </source>
</evidence>
<organism evidence="3 4">
    <name type="scientific">Ramularia collo-cygni</name>
    <dbReference type="NCBI Taxonomy" id="112498"/>
    <lineage>
        <taxon>Eukaryota</taxon>
        <taxon>Fungi</taxon>
        <taxon>Dikarya</taxon>
        <taxon>Ascomycota</taxon>
        <taxon>Pezizomycotina</taxon>
        <taxon>Dothideomycetes</taxon>
        <taxon>Dothideomycetidae</taxon>
        <taxon>Mycosphaerellales</taxon>
        <taxon>Mycosphaerellaceae</taxon>
        <taxon>Ramularia</taxon>
    </lineage>
</organism>
<dbReference type="OrthoDB" id="3526850at2759"/>
<keyword evidence="4" id="KW-1185">Reference proteome</keyword>
<feature type="chain" id="PRO_5013729978" description="NTF2-like domain-containing protein" evidence="1">
    <location>
        <begin position="21"/>
        <end position="186"/>
    </location>
</feature>
<dbReference type="RefSeq" id="XP_023622386.1">
    <property type="nucleotide sequence ID" value="XM_023766618.1"/>
</dbReference>
<dbReference type="Proteomes" id="UP000225277">
    <property type="component" value="Unassembled WGS sequence"/>
</dbReference>
<evidence type="ECO:0000313" key="4">
    <source>
        <dbReference type="Proteomes" id="UP000225277"/>
    </source>
</evidence>
<feature type="signal peptide" evidence="1">
    <location>
        <begin position="1"/>
        <end position="20"/>
    </location>
</feature>
<proteinExistence type="predicted"/>
<reference evidence="3 4" key="1">
    <citation type="submission" date="2016-03" db="EMBL/GenBank/DDBJ databases">
        <authorList>
            <person name="Ploux O."/>
        </authorList>
    </citation>
    <scope>NUCLEOTIDE SEQUENCE [LARGE SCALE GENOMIC DNA]</scope>
    <source>
        <strain evidence="3 4">URUG2</strain>
    </source>
</reference>
<sequence>MGLSTTLSSILLASSTAALAATTSPTATEPCLSHPEASNIALRWFSIFETDSLGNGTGAALVNSTLASEFQYIDYGATMGDQMPLYTDRSSVYESVSGSGYSGALVTDVKYTIPFVFTSCNVIGARWQTKSMSAMAENVTVPVGTPITYFGTDYLEVDLATRLIYSATSSSDLLNYYKQLGDNVLA</sequence>
<gene>
    <name evidence="3" type="ORF">RCC_12332</name>
</gene>
<dbReference type="EMBL" id="FJUY01000001">
    <property type="protein sequence ID" value="CZT15490.1"/>
    <property type="molecule type" value="Genomic_DNA"/>
</dbReference>
<evidence type="ECO:0000313" key="3">
    <source>
        <dbReference type="EMBL" id="CZT15490.1"/>
    </source>
</evidence>
<dbReference type="InterPro" id="IPR058645">
    <property type="entry name" value="NTF2-like_dom_7"/>
</dbReference>
<name>A0A2D3US99_9PEZI</name>
<dbReference type="Pfam" id="PF26534">
    <property type="entry name" value="NTF2_7"/>
    <property type="match status" value="1"/>
</dbReference>
<protein>
    <recommendedName>
        <fullName evidence="2">NTF2-like domain-containing protein</fullName>
    </recommendedName>
</protein>
<accession>A0A2D3US99</accession>
<evidence type="ECO:0000259" key="2">
    <source>
        <dbReference type="Pfam" id="PF26534"/>
    </source>
</evidence>
<feature type="domain" description="NTF2-like" evidence="2">
    <location>
        <begin position="31"/>
        <end position="182"/>
    </location>
</feature>